<keyword evidence="1" id="KW-0732">Signal</keyword>
<evidence type="ECO:0000313" key="2">
    <source>
        <dbReference type="EMBL" id="SCM59691.1"/>
    </source>
</evidence>
<feature type="signal peptide" evidence="1">
    <location>
        <begin position="1"/>
        <end position="28"/>
    </location>
</feature>
<dbReference type="RefSeq" id="WP_154670096.1">
    <property type="nucleotide sequence ID" value="NZ_LT608328.1"/>
</dbReference>
<sequence>MKTINRFIRITLIFTAAMLFLSINISCADKEIVDNKTDPDKNPKPEIKDTESWVYRKNNLSGRGEKFFGIVHYNFPGYLHHRDPDPDSRNEAIFKEKTAHVNTIIIDDKFVKPYMSDKILIPSNYLRWRIQNYLAKQNIPQGVDKDYYGTQFLKQNVNNVNLVAELDNGIDVLKNKFRNFDLEYNTIDEIALGGLGHYYTPPSIGEKLYDRIKKKENDPLVLVDLLGHGRGSAFFFEQNYLKEHSSMPEDPPYELLSEEARANKTIPLLGFFEAYDGTPVYNFDRNGRYSYNNIDFESYKKMWFENVKQIAAAYKNSGNLFSLNAYNDFFRYPILSGITVDAIRAGVGDMPVWIYFDGNGYSKPASMSAEDYVNEVKCQIYTSIVHGATGVMFWSDTTKEPYVFDALTPMLIELNENVHIFKMNTTESTIINDLHVMIKGDKGKKYIIATNTSKTTPVSLNVDGVSKKTLGALEVYVAEIGGTL</sequence>
<evidence type="ECO:0000313" key="3">
    <source>
        <dbReference type="Proteomes" id="UP000178485"/>
    </source>
</evidence>
<protein>
    <submittedName>
        <fullName evidence="2">Uncharacterized protein</fullName>
    </submittedName>
</protein>
<organism evidence="2 3">
    <name type="scientific">Petrimonas mucosa</name>
    <dbReference type="NCBI Taxonomy" id="1642646"/>
    <lineage>
        <taxon>Bacteria</taxon>
        <taxon>Pseudomonadati</taxon>
        <taxon>Bacteroidota</taxon>
        <taxon>Bacteroidia</taxon>
        <taxon>Bacteroidales</taxon>
        <taxon>Dysgonomonadaceae</taxon>
        <taxon>Petrimonas</taxon>
    </lineage>
</organism>
<keyword evidence="3" id="KW-1185">Reference proteome</keyword>
<dbReference type="Proteomes" id="UP000178485">
    <property type="component" value="Chromosome i"/>
</dbReference>
<dbReference type="STRING" id="1642646.ING2E5A_2896"/>
<dbReference type="EMBL" id="LT608328">
    <property type="protein sequence ID" value="SCM59691.1"/>
    <property type="molecule type" value="Genomic_DNA"/>
</dbReference>
<accession>A0A1G4GB36</accession>
<proteinExistence type="predicted"/>
<dbReference type="KEGG" id="pmuc:ING2E5A_2896"/>
<evidence type="ECO:0000256" key="1">
    <source>
        <dbReference type="SAM" id="SignalP"/>
    </source>
</evidence>
<feature type="chain" id="PRO_5009604046" evidence="1">
    <location>
        <begin position="29"/>
        <end position="484"/>
    </location>
</feature>
<dbReference type="AlphaFoldDB" id="A0A1G4GB36"/>
<reference evidence="2 3" key="1">
    <citation type="submission" date="2016-08" db="EMBL/GenBank/DDBJ databases">
        <authorList>
            <person name="Seilhamer J.J."/>
        </authorList>
    </citation>
    <scope>NUCLEOTIDE SEQUENCE [LARGE SCALE GENOMIC DNA]</scope>
    <source>
        <strain evidence="2">ING2-E5A</strain>
    </source>
</reference>
<name>A0A1G4GB36_9BACT</name>
<gene>
    <name evidence="2" type="ORF">ING2E5A_2896</name>
</gene>